<comment type="similarity">
    <text evidence="3 12">Belongs to the ExbD/TolR family.</text>
</comment>
<comment type="subunit">
    <text evidence="4">The accessory proteins ExbB and ExbD seem to form a complex with TonB.</text>
</comment>
<dbReference type="AlphaFoldDB" id="A0A5M6J0E0"/>
<name>A0A5M6J0E0_9PROT</name>
<comment type="caution">
    <text evidence="14">The sequence shown here is derived from an EMBL/GenBank/DDBJ whole genome shotgun (WGS) entry which is preliminary data.</text>
</comment>
<evidence type="ECO:0000256" key="8">
    <source>
        <dbReference type="ARBA" id="ARBA00022692"/>
    </source>
</evidence>
<keyword evidence="9 12" id="KW-0653">Protein transport</keyword>
<evidence type="ECO:0000256" key="5">
    <source>
        <dbReference type="ARBA" id="ARBA00022448"/>
    </source>
</evidence>
<dbReference type="Gene3D" id="3.30.420.270">
    <property type="match status" value="1"/>
</dbReference>
<comment type="function">
    <text evidence="1">Involved in the TonB-dependent energy-dependent transport of various receptor-bound substrates.</text>
</comment>
<keyword evidence="5 12" id="KW-0813">Transport</keyword>
<dbReference type="Proteomes" id="UP000325255">
    <property type="component" value="Unassembled WGS sequence"/>
</dbReference>
<dbReference type="RefSeq" id="WP_150038973.1">
    <property type="nucleotide sequence ID" value="NZ_OW485601.1"/>
</dbReference>
<keyword evidence="10 13" id="KW-1133">Transmembrane helix</keyword>
<dbReference type="OrthoDB" id="9798629at2"/>
<dbReference type="Pfam" id="PF02472">
    <property type="entry name" value="ExbD"/>
    <property type="match status" value="1"/>
</dbReference>
<organism evidence="14 15">
    <name type="scientific">Rhodovastum atsumiense</name>
    <dbReference type="NCBI Taxonomy" id="504468"/>
    <lineage>
        <taxon>Bacteria</taxon>
        <taxon>Pseudomonadati</taxon>
        <taxon>Pseudomonadota</taxon>
        <taxon>Alphaproteobacteria</taxon>
        <taxon>Acetobacterales</taxon>
        <taxon>Acetobacteraceae</taxon>
        <taxon>Rhodovastum</taxon>
    </lineage>
</organism>
<reference evidence="14 15" key="1">
    <citation type="submission" date="2019-09" db="EMBL/GenBank/DDBJ databases">
        <title>Genome sequence of Rhodovastum atsumiense, a diverse member of the Acetobacteraceae family of non-sulfur purple photosynthetic bacteria.</title>
        <authorList>
            <person name="Meyer T."/>
            <person name="Kyndt J."/>
        </authorList>
    </citation>
    <scope>NUCLEOTIDE SEQUENCE [LARGE SCALE GENOMIC DNA]</scope>
    <source>
        <strain evidence="14 15">DSM 21279</strain>
    </source>
</reference>
<accession>A0A5M6J0E0</accession>
<evidence type="ECO:0000313" key="15">
    <source>
        <dbReference type="Proteomes" id="UP000325255"/>
    </source>
</evidence>
<evidence type="ECO:0000313" key="14">
    <source>
        <dbReference type="EMBL" id="KAA5614070.1"/>
    </source>
</evidence>
<evidence type="ECO:0000256" key="9">
    <source>
        <dbReference type="ARBA" id="ARBA00022927"/>
    </source>
</evidence>
<evidence type="ECO:0000256" key="10">
    <source>
        <dbReference type="ARBA" id="ARBA00022989"/>
    </source>
</evidence>
<proteinExistence type="inferred from homology"/>
<evidence type="ECO:0000256" key="6">
    <source>
        <dbReference type="ARBA" id="ARBA00022475"/>
    </source>
</evidence>
<feature type="transmembrane region" description="Helical" evidence="13">
    <location>
        <begin position="20"/>
        <end position="45"/>
    </location>
</feature>
<keyword evidence="7" id="KW-0997">Cell inner membrane</keyword>
<dbReference type="GO" id="GO:0022857">
    <property type="term" value="F:transmembrane transporter activity"/>
    <property type="evidence" value="ECO:0007669"/>
    <property type="project" value="InterPro"/>
</dbReference>
<gene>
    <name evidence="14" type="ORF">F1189_02370</name>
</gene>
<evidence type="ECO:0000256" key="1">
    <source>
        <dbReference type="ARBA" id="ARBA00003540"/>
    </source>
</evidence>
<evidence type="ECO:0000256" key="11">
    <source>
        <dbReference type="ARBA" id="ARBA00023136"/>
    </source>
</evidence>
<evidence type="ECO:0000256" key="13">
    <source>
        <dbReference type="SAM" id="Phobius"/>
    </source>
</evidence>
<dbReference type="InterPro" id="IPR003400">
    <property type="entry name" value="ExbD"/>
</dbReference>
<dbReference type="GO" id="GO:0005886">
    <property type="term" value="C:plasma membrane"/>
    <property type="evidence" value="ECO:0007669"/>
    <property type="project" value="UniProtKB-SubCell"/>
</dbReference>
<evidence type="ECO:0000256" key="2">
    <source>
        <dbReference type="ARBA" id="ARBA00004249"/>
    </source>
</evidence>
<evidence type="ECO:0000256" key="4">
    <source>
        <dbReference type="ARBA" id="ARBA00011471"/>
    </source>
</evidence>
<dbReference type="PANTHER" id="PTHR30558">
    <property type="entry name" value="EXBD MEMBRANE COMPONENT OF PMF-DRIVEN MACROMOLECULE IMPORT SYSTEM"/>
    <property type="match status" value="1"/>
</dbReference>
<protein>
    <submittedName>
        <fullName evidence="14">Protein TolR</fullName>
    </submittedName>
</protein>
<evidence type="ECO:0000256" key="7">
    <source>
        <dbReference type="ARBA" id="ARBA00022519"/>
    </source>
</evidence>
<dbReference type="PANTHER" id="PTHR30558:SF12">
    <property type="entry name" value="BIOPOLYMER TRANSPORT PROTEIN EXBD"/>
    <property type="match status" value="1"/>
</dbReference>
<keyword evidence="6" id="KW-1003">Cell membrane</keyword>
<sequence length="140" mass="14848">MILPDPLARNDDPLRLQSEINVTPFIDVMLVLLVIFMVAAPLMALSGVKLQLPRTQAAAVAPAQPLVVSMDRTGAVFVGDQPVNLADLPAHLAGRVAAEPDLVVHVRSDRDLAYGQVMELLARIGQGGVTKLLLVAETGP</sequence>
<dbReference type="GO" id="GO:0015031">
    <property type="term" value="P:protein transport"/>
    <property type="evidence" value="ECO:0007669"/>
    <property type="project" value="UniProtKB-KW"/>
</dbReference>
<keyword evidence="11 13" id="KW-0472">Membrane</keyword>
<evidence type="ECO:0000256" key="3">
    <source>
        <dbReference type="ARBA" id="ARBA00005811"/>
    </source>
</evidence>
<comment type="subcellular location">
    <subcellularLocation>
        <location evidence="2">Cell inner membrane</location>
        <topology evidence="2">Single-pass type II membrane protein</topology>
    </subcellularLocation>
    <subcellularLocation>
        <location evidence="12">Cell membrane</location>
        <topology evidence="12">Single-pass type II membrane protein</topology>
    </subcellularLocation>
</comment>
<keyword evidence="15" id="KW-1185">Reference proteome</keyword>
<evidence type="ECO:0000256" key="12">
    <source>
        <dbReference type="RuleBase" id="RU003879"/>
    </source>
</evidence>
<keyword evidence="8 12" id="KW-0812">Transmembrane</keyword>
<dbReference type="EMBL" id="VWPK01000003">
    <property type="protein sequence ID" value="KAA5614070.1"/>
    <property type="molecule type" value="Genomic_DNA"/>
</dbReference>